<proteinExistence type="predicted"/>
<keyword evidence="2" id="KW-0680">Restriction system</keyword>
<evidence type="ECO:0000256" key="3">
    <source>
        <dbReference type="ARBA" id="ARBA00022759"/>
    </source>
</evidence>
<protein>
    <recommendedName>
        <fullName evidence="6">type II site-specific deoxyribonuclease</fullName>
        <ecNumber evidence="6">3.1.21.4</ecNumber>
    </recommendedName>
</protein>
<evidence type="ECO:0000256" key="1">
    <source>
        <dbReference type="ARBA" id="ARBA00022722"/>
    </source>
</evidence>
<dbReference type="EC" id="3.1.21.4" evidence="6"/>
<evidence type="ECO:0000313" key="7">
    <source>
        <dbReference type="EMBL" id="RJX41933.1"/>
    </source>
</evidence>
<dbReference type="RefSeq" id="WP_120103203.1">
    <property type="nucleotide sequence ID" value="NZ_QKNY01000018.1"/>
</dbReference>
<dbReference type="Pfam" id="PF09520">
    <property type="entry name" value="RE_TdeIII"/>
    <property type="match status" value="1"/>
</dbReference>
<comment type="caution">
    <text evidence="7">The sequence shown here is derived from an EMBL/GenBank/DDBJ whole genome shotgun (WGS) entry which is preliminary data.</text>
</comment>
<comment type="catalytic activity">
    <reaction evidence="5">
        <text>Endonucleolytic cleavage of DNA to give specific double-stranded fragments with terminal 5'-phosphates.</text>
        <dbReference type="EC" id="3.1.21.4"/>
    </reaction>
</comment>
<evidence type="ECO:0000256" key="5">
    <source>
        <dbReference type="ARBA" id="ARBA00093760"/>
    </source>
</evidence>
<dbReference type="GO" id="GO:0003677">
    <property type="term" value="F:DNA binding"/>
    <property type="evidence" value="ECO:0007669"/>
    <property type="project" value="InterPro"/>
</dbReference>
<keyword evidence="8" id="KW-1185">Reference proteome</keyword>
<evidence type="ECO:0000256" key="2">
    <source>
        <dbReference type="ARBA" id="ARBA00022747"/>
    </source>
</evidence>
<dbReference type="EMBL" id="QKNY01000018">
    <property type="protein sequence ID" value="RJX41933.1"/>
    <property type="molecule type" value="Genomic_DNA"/>
</dbReference>
<dbReference type="GO" id="GO:0009307">
    <property type="term" value="P:DNA restriction-modification system"/>
    <property type="evidence" value="ECO:0007669"/>
    <property type="project" value="InterPro"/>
</dbReference>
<dbReference type="GO" id="GO:0009036">
    <property type="term" value="F:type II site-specific deoxyribonuclease activity"/>
    <property type="evidence" value="ECO:0007669"/>
    <property type="project" value="InterPro"/>
</dbReference>
<gene>
    <name evidence="7" type="ORF">DM826_09730</name>
</gene>
<dbReference type="Proteomes" id="UP000276588">
    <property type="component" value="Unassembled WGS sequence"/>
</dbReference>
<keyword evidence="4" id="KW-0378">Hydrolase</keyword>
<dbReference type="AlphaFoldDB" id="A0A3A6PYI5"/>
<keyword evidence="3" id="KW-0255">Endonuclease</keyword>
<organism evidence="7 8">
    <name type="scientific">Halonotius aquaticus</name>
    <dbReference type="NCBI Taxonomy" id="2216978"/>
    <lineage>
        <taxon>Archaea</taxon>
        <taxon>Methanobacteriati</taxon>
        <taxon>Methanobacteriota</taxon>
        <taxon>Stenosarchaea group</taxon>
        <taxon>Halobacteria</taxon>
        <taxon>Halobacteriales</taxon>
        <taxon>Haloferacaceae</taxon>
        <taxon>Halonotius</taxon>
    </lineage>
</organism>
<evidence type="ECO:0000313" key="8">
    <source>
        <dbReference type="Proteomes" id="UP000276588"/>
    </source>
</evidence>
<name>A0A3A6PYI5_9EURY</name>
<accession>A0A3A6PYI5</accession>
<dbReference type="OrthoDB" id="109475at2157"/>
<reference evidence="7 8" key="1">
    <citation type="submission" date="2018-06" db="EMBL/GenBank/DDBJ databases">
        <title>Halonotius sp. F13-13 a new haloarchaeeon isolated from a solar saltern from Isla Cristina, Huelva, Spain.</title>
        <authorList>
            <person name="Duran-Viseras A."/>
            <person name="Sanchez-Porro C."/>
            <person name="Ventosa A."/>
        </authorList>
    </citation>
    <scope>NUCLEOTIDE SEQUENCE [LARGE SCALE GENOMIC DNA]</scope>
    <source>
        <strain evidence="7 8">F13-13</strain>
    </source>
</reference>
<dbReference type="InterPro" id="IPR019045">
    <property type="entry name" value="Restrct_endonuc_II_HinfI"/>
</dbReference>
<evidence type="ECO:0000256" key="6">
    <source>
        <dbReference type="ARBA" id="ARBA00093790"/>
    </source>
</evidence>
<keyword evidence="1" id="KW-0540">Nuclease</keyword>
<sequence>MEQRFDHIGDHELDAATKEELRAVTNGFFERPLEKAEQFDWDEFKRNEAFKAIMMPSPLFWVLANFERSFTQKLGQQMYEAFGQAVAETNDAVGSAATQHACTDLHLSHAAENRIETIIAELADGDREPDWQQEQAEITDGAAADTDRKSIGKITWDLWVEDFENGRPLAAEIKTPKPNRDQTMESKRQMLKTVAAYSHREEPTPICRYVFPFNPYGSLADYEWWPPQAFFDVQASDGMLIAEDFWDALGGPGTMDGLFNFLLEESEDNIEKLQALAGDKTL</sequence>
<evidence type="ECO:0000256" key="4">
    <source>
        <dbReference type="ARBA" id="ARBA00022801"/>
    </source>
</evidence>